<gene>
    <name evidence="1" type="ORF">HHI36_004129</name>
</gene>
<dbReference type="AlphaFoldDB" id="A0ABD2NR25"/>
<evidence type="ECO:0000313" key="1">
    <source>
        <dbReference type="EMBL" id="KAL3280902.1"/>
    </source>
</evidence>
<dbReference type="Proteomes" id="UP001516400">
    <property type="component" value="Unassembled WGS sequence"/>
</dbReference>
<proteinExistence type="predicted"/>
<name>A0ABD2NR25_9CUCU</name>
<sequence>MKLLSIAENYRWHTFRSKTDNTKNEQVPSTQCSELSSTNDLYFTRKIDILDKIGRRIRTEHIIPHDEEQNKRKIKPNTRNKRKKMKITNNCSLRKQNNAIL</sequence>
<protein>
    <submittedName>
        <fullName evidence="1">Uncharacterized protein</fullName>
    </submittedName>
</protein>
<reference evidence="1 2" key="1">
    <citation type="journal article" date="2021" name="BMC Biol.">
        <title>Horizontally acquired antibacterial genes associated with adaptive radiation of ladybird beetles.</title>
        <authorList>
            <person name="Li H.S."/>
            <person name="Tang X.F."/>
            <person name="Huang Y.H."/>
            <person name="Xu Z.Y."/>
            <person name="Chen M.L."/>
            <person name="Du X.Y."/>
            <person name="Qiu B.Y."/>
            <person name="Chen P.T."/>
            <person name="Zhang W."/>
            <person name="Slipinski A."/>
            <person name="Escalona H.E."/>
            <person name="Waterhouse R.M."/>
            <person name="Zwick A."/>
            <person name="Pang H."/>
        </authorList>
    </citation>
    <scope>NUCLEOTIDE SEQUENCE [LARGE SCALE GENOMIC DNA]</scope>
    <source>
        <strain evidence="1">SYSU2018</strain>
    </source>
</reference>
<evidence type="ECO:0000313" key="2">
    <source>
        <dbReference type="Proteomes" id="UP001516400"/>
    </source>
</evidence>
<dbReference type="EMBL" id="JABFTP020000144">
    <property type="protein sequence ID" value="KAL3280902.1"/>
    <property type="molecule type" value="Genomic_DNA"/>
</dbReference>
<accession>A0ABD2NR25</accession>
<comment type="caution">
    <text evidence="1">The sequence shown here is derived from an EMBL/GenBank/DDBJ whole genome shotgun (WGS) entry which is preliminary data.</text>
</comment>
<keyword evidence="2" id="KW-1185">Reference proteome</keyword>
<organism evidence="1 2">
    <name type="scientific">Cryptolaemus montrouzieri</name>
    <dbReference type="NCBI Taxonomy" id="559131"/>
    <lineage>
        <taxon>Eukaryota</taxon>
        <taxon>Metazoa</taxon>
        <taxon>Ecdysozoa</taxon>
        <taxon>Arthropoda</taxon>
        <taxon>Hexapoda</taxon>
        <taxon>Insecta</taxon>
        <taxon>Pterygota</taxon>
        <taxon>Neoptera</taxon>
        <taxon>Endopterygota</taxon>
        <taxon>Coleoptera</taxon>
        <taxon>Polyphaga</taxon>
        <taxon>Cucujiformia</taxon>
        <taxon>Coccinelloidea</taxon>
        <taxon>Coccinellidae</taxon>
        <taxon>Scymninae</taxon>
        <taxon>Scymnini</taxon>
        <taxon>Cryptolaemus</taxon>
    </lineage>
</organism>